<dbReference type="Proteomes" id="UP001501710">
    <property type="component" value="Unassembled WGS sequence"/>
</dbReference>
<dbReference type="InterPro" id="IPR001647">
    <property type="entry name" value="HTH_TetR"/>
</dbReference>
<dbReference type="PROSITE" id="PS50977">
    <property type="entry name" value="HTH_TETR_2"/>
    <property type="match status" value="1"/>
</dbReference>
<dbReference type="RefSeq" id="WP_344890819.1">
    <property type="nucleotide sequence ID" value="NZ_BAABAS010000004.1"/>
</dbReference>
<dbReference type="InterPro" id="IPR050109">
    <property type="entry name" value="HTH-type_TetR-like_transc_reg"/>
</dbReference>
<gene>
    <name evidence="6" type="ORF">GCM10022254_11230</name>
</gene>
<feature type="DNA-binding region" description="H-T-H motif" evidence="4">
    <location>
        <begin position="38"/>
        <end position="57"/>
    </location>
</feature>
<dbReference type="InterPro" id="IPR023772">
    <property type="entry name" value="DNA-bd_HTH_TetR-type_CS"/>
</dbReference>
<name>A0ABP8BUG4_9ACTN</name>
<proteinExistence type="predicted"/>
<protein>
    <submittedName>
        <fullName evidence="6">TetR/AcrR family transcriptional regulator</fullName>
    </submittedName>
</protein>
<dbReference type="PRINTS" id="PR00455">
    <property type="entry name" value="HTHTETR"/>
</dbReference>
<evidence type="ECO:0000313" key="6">
    <source>
        <dbReference type="EMBL" id="GAA4226386.1"/>
    </source>
</evidence>
<dbReference type="PANTHER" id="PTHR30055:SF238">
    <property type="entry name" value="MYCOFACTOCIN BIOSYNTHESIS TRANSCRIPTIONAL REGULATOR MFTR-RELATED"/>
    <property type="match status" value="1"/>
</dbReference>
<evidence type="ECO:0000256" key="4">
    <source>
        <dbReference type="PROSITE-ProRule" id="PRU00335"/>
    </source>
</evidence>
<evidence type="ECO:0000256" key="2">
    <source>
        <dbReference type="ARBA" id="ARBA00023125"/>
    </source>
</evidence>
<keyword evidence="2 4" id="KW-0238">DNA-binding</keyword>
<dbReference type="Gene3D" id="1.10.357.10">
    <property type="entry name" value="Tetracycline Repressor, domain 2"/>
    <property type="match status" value="1"/>
</dbReference>
<dbReference type="PANTHER" id="PTHR30055">
    <property type="entry name" value="HTH-TYPE TRANSCRIPTIONAL REGULATOR RUTR"/>
    <property type="match status" value="1"/>
</dbReference>
<evidence type="ECO:0000313" key="7">
    <source>
        <dbReference type="Proteomes" id="UP001501710"/>
    </source>
</evidence>
<sequence>MTNGDGSGLRARTRRAVRAELAATAIGLFVERGFDDTTVDDIAAAAGVSRRSFFRYFPSKEDAVFGDAEDVAGRVADAVTARPAGEPPWECLRAVLHDWREPIRAAHPDPALLRLIETTPALRARLHVKREQMRERIAAALLARGGLDAFTADLLTGAAGAALDAANRAWLRSDGALDHAELLDRAFTALRPQS</sequence>
<keyword evidence="3" id="KW-0804">Transcription</keyword>
<organism evidence="6 7">
    <name type="scientific">Actinomadura meridiana</name>
    <dbReference type="NCBI Taxonomy" id="559626"/>
    <lineage>
        <taxon>Bacteria</taxon>
        <taxon>Bacillati</taxon>
        <taxon>Actinomycetota</taxon>
        <taxon>Actinomycetes</taxon>
        <taxon>Streptosporangiales</taxon>
        <taxon>Thermomonosporaceae</taxon>
        <taxon>Actinomadura</taxon>
    </lineage>
</organism>
<dbReference type="InterPro" id="IPR041347">
    <property type="entry name" value="MftR_C"/>
</dbReference>
<dbReference type="Pfam" id="PF00440">
    <property type="entry name" value="TetR_N"/>
    <property type="match status" value="1"/>
</dbReference>
<evidence type="ECO:0000259" key="5">
    <source>
        <dbReference type="PROSITE" id="PS50977"/>
    </source>
</evidence>
<dbReference type="Gene3D" id="1.10.10.60">
    <property type="entry name" value="Homeodomain-like"/>
    <property type="match status" value="1"/>
</dbReference>
<keyword evidence="1" id="KW-0805">Transcription regulation</keyword>
<dbReference type="PROSITE" id="PS01081">
    <property type="entry name" value="HTH_TETR_1"/>
    <property type="match status" value="1"/>
</dbReference>
<dbReference type="Pfam" id="PF17754">
    <property type="entry name" value="TetR_C_14"/>
    <property type="match status" value="1"/>
</dbReference>
<evidence type="ECO:0000256" key="3">
    <source>
        <dbReference type="ARBA" id="ARBA00023163"/>
    </source>
</evidence>
<dbReference type="EMBL" id="BAABAS010000004">
    <property type="protein sequence ID" value="GAA4226386.1"/>
    <property type="molecule type" value="Genomic_DNA"/>
</dbReference>
<evidence type="ECO:0000256" key="1">
    <source>
        <dbReference type="ARBA" id="ARBA00023015"/>
    </source>
</evidence>
<accession>A0ABP8BUG4</accession>
<feature type="domain" description="HTH tetR-type" evidence="5">
    <location>
        <begin position="15"/>
        <end position="75"/>
    </location>
</feature>
<reference evidence="7" key="1">
    <citation type="journal article" date="2019" name="Int. J. Syst. Evol. Microbiol.">
        <title>The Global Catalogue of Microorganisms (GCM) 10K type strain sequencing project: providing services to taxonomists for standard genome sequencing and annotation.</title>
        <authorList>
            <consortium name="The Broad Institute Genomics Platform"/>
            <consortium name="The Broad Institute Genome Sequencing Center for Infectious Disease"/>
            <person name="Wu L."/>
            <person name="Ma J."/>
        </authorList>
    </citation>
    <scope>NUCLEOTIDE SEQUENCE [LARGE SCALE GENOMIC DNA]</scope>
    <source>
        <strain evidence="7">JCM 17440</strain>
    </source>
</reference>
<dbReference type="InterPro" id="IPR009057">
    <property type="entry name" value="Homeodomain-like_sf"/>
</dbReference>
<comment type="caution">
    <text evidence="6">The sequence shown here is derived from an EMBL/GenBank/DDBJ whole genome shotgun (WGS) entry which is preliminary data.</text>
</comment>
<dbReference type="SUPFAM" id="SSF46689">
    <property type="entry name" value="Homeodomain-like"/>
    <property type="match status" value="1"/>
</dbReference>
<keyword evidence="7" id="KW-1185">Reference proteome</keyword>